<evidence type="ECO:0000313" key="2">
    <source>
        <dbReference type="EMBL" id="SEA35732.1"/>
    </source>
</evidence>
<name>A0A1H4AJC4_9FIRM</name>
<dbReference type="Gene3D" id="3.40.50.1950">
    <property type="entry name" value="Flavin prenyltransferase-like"/>
    <property type="match status" value="1"/>
</dbReference>
<dbReference type="InterPro" id="IPR036551">
    <property type="entry name" value="Flavin_trans-like"/>
</dbReference>
<dbReference type="GO" id="GO:0003824">
    <property type="term" value="F:catalytic activity"/>
    <property type="evidence" value="ECO:0007669"/>
    <property type="project" value="InterPro"/>
</dbReference>
<dbReference type="InterPro" id="IPR003382">
    <property type="entry name" value="Flavoprotein"/>
</dbReference>
<accession>A0A1H4AJC4</accession>
<dbReference type="EMBL" id="FNRK01000008">
    <property type="protein sequence ID" value="SEA35732.1"/>
    <property type="molecule type" value="Genomic_DNA"/>
</dbReference>
<dbReference type="SUPFAM" id="SSF52507">
    <property type="entry name" value="Homo-oligomeric flavin-containing Cys decarboxylases, HFCD"/>
    <property type="match status" value="1"/>
</dbReference>
<protein>
    <submittedName>
        <fullName evidence="2">Flavoprotein</fullName>
    </submittedName>
</protein>
<evidence type="ECO:0000259" key="1">
    <source>
        <dbReference type="Pfam" id="PF02441"/>
    </source>
</evidence>
<organism evidence="2 3">
    <name type="scientific">Eubacterium aggregans</name>
    <dbReference type="NCBI Taxonomy" id="81409"/>
    <lineage>
        <taxon>Bacteria</taxon>
        <taxon>Bacillati</taxon>
        <taxon>Bacillota</taxon>
        <taxon>Clostridia</taxon>
        <taxon>Eubacteriales</taxon>
        <taxon>Eubacteriaceae</taxon>
        <taxon>Eubacterium</taxon>
    </lineage>
</organism>
<reference evidence="2 3" key="1">
    <citation type="submission" date="2016-10" db="EMBL/GenBank/DDBJ databases">
        <authorList>
            <person name="de Groot N.N."/>
        </authorList>
    </citation>
    <scope>NUCLEOTIDE SEQUENCE [LARGE SCALE GENOMIC DNA]</scope>
    <source>
        <strain evidence="2 3">SR12</strain>
    </source>
</reference>
<gene>
    <name evidence="2" type="ORF">SAMN04515656_10890</name>
</gene>
<dbReference type="AlphaFoldDB" id="A0A1H4AJC4"/>
<dbReference type="Proteomes" id="UP000199394">
    <property type="component" value="Unassembled WGS sequence"/>
</dbReference>
<proteinExistence type="predicted"/>
<dbReference type="STRING" id="81409.SAMN04515656_10890"/>
<evidence type="ECO:0000313" key="3">
    <source>
        <dbReference type="Proteomes" id="UP000199394"/>
    </source>
</evidence>
<keyword evidence="3" id="KW-1185">Reference proteome</keyword>
<sequence length="291" mass="31701">MVIKLDMNELINSEAFMDLFIQKVVDEVIRRIKNRPKTALVCFSGAAIGFKQAMDSLVKLKDDGWQLKVFLSDAALCVLTEDYIRKTLGVDKIHTSQTKTPQRELYADVDQIIIASTTVNTAAKIATGVCDNEMLTLINHGLMAGTPFICAVDGACPDNATRAQLGMGNSSDGYRELLKNNLRALKNYGMRLVAAEDLYDACVGTPAGKVAKKEVLKPTACAVPEKALEAPAPVMNPDPFAEDPLTTKRIISRVDIIKNRGRKAVKVSANAIITEYAKDAAKELGICIERV</sequence>
<feature type="domain" description="Flavoprotein" evidence="1">
    <location>
        <begin position="39"/>
        <end position="139"/>
    </location>
</feature>
<dbReference type="Pfam" id="PF02441">
    <property type="entry name" value="Flavoprotein"/>
    <property type="match status" value="1"/>
</dbReference>